<evidence type="ECO:0000256" key="1">
    <source>
        <dbReference type="ARBA" id="ARBA00023002"/>
    </source>
</evidence>
<comment type="caution">
    <text evidence="2">The sequence shown here is derived from an EMBL/GenBank/DDBJ whole genome shotgun (WGS) entry which is preliminary data.</text>
</comment>
<dbReference type="Pfam" id="PF02615">
    <property type="entry name" value="Ldh_2"/>
    <property type="match status" value="1"/>
</dbReference>
<sequence length="332" mass="36673">MRVSYETMYREFVRVLLKRGFTKKKAELSARLYADASRDGVYTHGLNRFPKFMASIDNGCVDIQAEPVQKESFGFFERYDGRRGPGNLNAYTCMERAIRLAKENAIGCVALSNTNHWMRPGNYGLMAAEENCIGILWTNTVPNMPPWGGRDARLGNNPVVLAIPHGDTPVLVDVAMSMFSYGKLESYARMGKELPVDGGYNREQQITKNAAEILETHQCIPIGYWKGSGLSLALDLIAATLAGGCTSRMVGELPGETALSQVFIAISLDSFGDKETLLANIHATLQDMKTSAPVAEGHPVHYPGENMMRTRKENMGKGIPVDEGVWQKILEM</sequence>
<dbReference type="InterPro" id="IPR043143">
    <property type="entry name" value="Mal/L-sulf/L-lact_DH-like_NADP"/>
</dbReference>
<dbReference type="NCBIfam" id="NF009750">
    <property type="entry name" value="PRK13260.1"/>
    <property type="match status" value="1"/>
</dbReference>
<accession>A0A0J9BR91</accession>
<reference evidence="2 3" key="1">
    <citation type="submission" date="2011-04" db="EMBL/GenBank/DDBJ databases">
        <title>The Genome Sequence of Clostridium citroniae WAL-19142.</title>
        <authorList>
            <consortium name="The Broad Institute Genome Sequencing Platform"/>
            <person name="Earl A."/>
            <person name="Ward D."/>
            <person name="Feldgarden M."/>
            <person name="Gevers D."/>
            <person name="Warren Y.A."/>
            <person name="Tyrrell K.L."/>
            <person name="Citron D.M."/>
            <person name="Goldstein E.J."/>
            <person name="Daigneault M."/>
            <person name="Allen-Vercoe E."/>
            <person name="Young S.K."/>
            <person name="Zeng Q."/>
            <person name="Gargeya S."/>
            <person name="Fitzgerald M."/>
            <person name="Haas B."/>
            <person name="Abouelleil A."/>
            <person name="Alvarado L."/>
            <person name="Arachchi H.M."/>
            <person name="Berlin A."/>
            <person name="Brown A."/>
            <person name="Chapman S.B."/>
            <person name="Chen Z."/>
            <person name="Dunbar C."/>
            <person name="Freedman E."/>
            <person name="Gearin G."/>
            <person name="Gellesch M."/>
            <person name="Goldberg J."/>
            <person name="Griggs A."/>
            <person name="Gujja S."/>
            <person name="Heilman E.R."/>
            <person name="Heiman D."/>
            <person name="Howarth C."/>
            <person name="Larson L."/>
            <person name="Lui A."/>
            <person name="MacDonald P.J."/>
            <person name="Mehta T."/>
            <person name="Montmayeur A."/>
            <person name="Murphy C."/>
            <person name="Neiman D."/>
            <person name="Pearson M."/>
            <person name="Priest M."/>
            <person name="Roberts A."/>
            <person name="Saif S."/>
            <person name="Shea T."/>
            <person name="Shenoy N."/>
            <person name="Sisk P."/>
            <person name="Stolte C."/>
            <person name="Sykes S."/>
            <person name="White J."/>
            <person name="Yandava C."/>
            <person name="Wortman J."/>
            <person name="Nusbaum C."/>
            <person name="Birren B."/>
        </authorList>
    </citation>
    <scope>NUCLEOTIDE SEQUENCE [LARGE SCALE GENOMIC DNA]</scope>
    <source>
        <strain evidence="2 3">WAL-19142</strain>
    </source>
</reference>
<keyword evidence="1" id="KW-0560">Oxidoreductase</keyword>
<dbReference type="SUPFAM" id="SSF89733">
    <property type="entry name" value="L-sulfolactate dehydrogenase-like"/>
    <property type="match status" value="1"/>
</dbReference>
<dbReference type="EMBL" id="ADLK01000036">
    <property type="protein sequence ID" value="KMW14671.1"/>
    <property type="molecule type" value="Genomic_DNA"/>
</dbReference>
<evidence type="ECO:0000313" key="3">
    <source>
        <dbReference type="Proteomes" id="UP000037392"/>
    </source>
</evidence>
<evidence type="ECO:0008006" key="4">
    <source>
        <dbReference type="Google" id="ProtNLM"/>
    </source>
</evidence>
<dbReference type="RefSeq" id="WP_048930843.1">
    <property type="nucleotide sequence ID" value="NZ_KQ235883.1"/>
</dbReference>
<dbReference type="InterPro" id="IPR036111">
    <property type="entry name" value="Mal/L-sulfo/L-lacto_DH-like_sf"/>
</dbReference>
<dbReference type="InterPro" id="IPR003767">
    <property type="entry name" value="Malate/L-lactate_DH-like"/>
</dbReference>
<dbReference type="OrthoDB" id="9769447at2"/>
<dbReference type="AlphaFoldDB" id="A0A0J9BR91"/>
<dbReference type="GeneID" id="93164355"/>
<evidence type="ECO:0000313" key="2">
    <source>
        <dbReference type="EMBL" id="KMW14671.1"/>
    </source>
</evidence>
<name>A0A0J9BR91_9FIRM</name>
<dbReference type="InterPro" id="IPR043144">
    <property type="entry name" value="Mal/L-sulf/L-lact_DH-like_ah"/>
</dbReference>
<dbReference type="Proteomes" id="UP000037392">
    <property type="component" value="Unassembled WGS sequence"/>
</dbReference>
<proteinExistence type="predicted"/>
<organism evidence="2 3">
    <name type="scientific">[Clostridium] citroniae WAL-19142</name>
    <dbReference type="NCBI Taxonomy" id="742734"/>
    <lineage>
        <taxon>Bacteria</taxon>
        <taxon>Bacillati</taxon>
        <taxon>Bacillota</taxon>
        <taxon>Clostridia</taxon>
        <taxon>Lachnospirales</taxon>
        <taxon>Lachnospiraceae</taxon>
        <taxon>Enterocloster</taxon>
    </lineage>
</organism>
<dbReference type="PANTHER" id="PTHR11091:SF3">
    <property type="entry name" value="2,3-DIKETO-L-GULONATE REDUCTASE"/>
    <property type="match status" value="1"/>
</dbReference>
<dbReference type="Gene3D" id="3.30.1370.60">
    <property type="entry name" value="Hypothetical oxidoreductase yiak, domain 2"/>
    <property type="match status" value="1"/>
</dbReference>
<dbReference type="Gene3D" id="1.10.1530.10">
    <property type="match status" value="1"/>
</dbReference>
<dbReference type="GO" id="GO:0016491">
    <property type="term" value="F:oxidoreductase activity"/>
    <property type="evidence" value="ECO:0007669"/>
    <property type="project" value="UniProtKB-KW"/>
</dbReference>
<gene>
    <name evidence="2" type="ORF">HMPREF9470_04701</name>
</gene>
<protein>
    <recommendedName>
        <fullName evidence="4">3-dehydro-L-gulonate 2-dehydrogenase</fullName>
    </recommendedName>
</protein>
<dbReference type="PATRIC" id="fig|742734.4.peg.5035"/>
<dbReference type="PANTHER" id="PTHR11091">
    <property type="entry name" value="OXIDOREDUCTASE-RELATED"/>
    <property type="match status" value="1"/>
</dbReference>